<dbReference type="GO" id="GO:0016747">
    <property type="term" value="F:acyltransferase activity, transferring groups other than amino-acyl groups"/>
    <property type="evidence" value="ECO:0007669"/>
    <property type="project" value="InterPro"/>
</dbReference>
<dbReference type="PROSITE" id="PS51186">
    <property type="entry name" value="GNAT"/>
    <property type="match status" value="1"/>
</dbReference>
<dbReference type="CDD" id="cd04301">
    <property type="entry name" value="NAT_SF"/>
    <property type="match status" value="1"/>
</dbReference>
<dbReference type="InterPro" id="IPR050832">
    <property type="entry name" value="Bact_Acetyltransf"/>
</dbReference>
<dbReference type="InterPro" id="IPR016181">
    <property type="entry name" value="Acyl_CoA_acyltransferase"/>
</dbReference>
<dbReference type="Gene3D" id="3.40.630.30">
    <property type="match status" value="1"/>
</dbReference>
<dbReference type="InterPro" id="IPR000182">
    <property type="entry name" value="GNAT_dom"/>
</dbReference>
<evidence type="ECO:0000259" key="3">
    <source>
        <dbReference type="PROSITE" id="PS51186"/>
    </source>
</evidence>
<dbReference type="PANTHER" id="PTHR43877">
    <property type="entry name" value="AMINOALKYLPHOSPHONATE N-ACETYLTRANSFERASE-RELATED-RELATED"/>
    <property type="match status" value="1"/>
</dbReference>
<dbReference type="PANTHER" id="PTHR43877:SF2">
    <property type="entry name" value="AMINOALKYLPHOSPHONATE N-ACETYLTRANSFERASE-RELATED"/>
    <property type="match status" value="1"/>
</dbReference>
<feature type="domain" description="N-acetyltransferase" evidence="3">
    <location>
        <begin position="5"/>
        <end position="156"/>
    </location>
</feature>
<dbReference type="AlphaFoldDB" id="A0A2A4G8C5"/>
<reference evidence="4 5" key="1">
    <citation type="submission" date="2017-04" db="EMBL/GenBank/DDBJ databases">
        <title>A new member of the family Flavobacteriaceae isolated from ascidians.</title>
        <authorList>
            <person name="Chen L."/>
        </authorList>
    </citation>
    <scope>NUCLEOTIDE SEQUENCE [LARGE SCALE GENOMIC DNA]</scope>
    <source>
        <strain evidence="4 5">HQA918</strain>
    </source>
</reference>
<keyword evidence="5" id="KW-1185">Reference proteome</keyword>
<gene>
    <name evidence="4" type="ORF">B7P33_08055</name>
</gene>
<protein>
    <recommendedName>
        <fullName evidence="3">N-acetyltransferase domain-containing protein</fullName>
    </recommendedName>
</protein>
<keyword evidence="2" id="KW-0012">Acyltransferase</keyword>
<dbReference type="RefSeq" id="WP_097440370.1">
    <property type="nucleotide sequence ID" value="NZ_KZ300476.1"/>
</dbReference>
<evidence type="ECO:0000313" key="4">
    <source>
        <dbReference type="EMBL" id="PCE64246.1"/>
    </source>
</evidence>
<dbReference type="SUPFAM" id="SSF55729">
    <property type="entry name" value="Acyl-CoA N-acyltransferases (Nat)"/>
    <property type="match status" value="1"/>
</dbReference>
<dbReference type="OrthoDB" id="1431064at2"/>
<dbReference type="Pfam" id="PF00583">
    <property type="entry name" value="Acetyltransf_1"/>
    <property type="match status" value="1"/>
</dbReference>
<evidence type="ECO:0000256" key="2">
    <source>
        <dbReference type="ARBA" id="ARBA00023315"/>
    </source>
</evidence>
<evidence type="ECO:0000256" key="1">
    <source>
        <dbReference type="ARBA" id="ARBA00022679"/>
    </source>
</evidence>
<comment type="caution">
    <text evidence="4">The sequence shown here is derived from an EMBL/GenBank/DDBJ whole genome shotgun (WGS) entry which is preliminary data.</text>
</comment>
<name>A0A2A4G8C5_9FLAO</name>
<dbReference type="Proteomes" id="UP000219559">
    <property type="component" value="Unassembled WGS sequence"/>
</dbReference>
<evidence type="ECO:0000313" key="5">
    <source>
        <dbReference type="Proteomes" id="UP000219559"/>
    </source>
</evidence>
<organism evidence="4 5">
    <name type="scientific">Sediminicola luteus</name>
    <dbReference type="NCBI Taxonomy" id="319238"/>
    <lineage>
        <taxon>Bacteria</taxon>
        <taxon>Pseudomonadati</taxon>
        <taxon>Bacteroidota</taxon>
        <taxon>Flavobacteriia</taxon>
        <taxon>Flavobacteriales</taxon>
        <taxon>Flavobacteriaceae</taxon>
        <taxon>Sediminicola</taxon>
    </lineage>
</organism>
<accession>A0A2A4G8C5</accession>
<proteinExistence type="predicted"/>
<sequence>MQNQITMVSFQENHAADFEALNLEWLEAFFEVEPYDRKVLADPQQYILDAGGYIFMALYQGEPVGTVALINREDQGFELSKMAVTPKAQGLKIGQKLMYHAIAFAGGEQIKRLYLDSNRKLVPALKLYEKVGFREIPLPADVPYERADIRMELWLELPTSNDM</sequence>
<dbReference type="EMBL" id="NBWU01000003">
    <property type="protein sequence ID" value="PCE64246.1"/>
    <property type="molecule type" value="Genomic_DNA"/>
</dbReference>
<keyword evidence="1" id="KW-0808">Transferase</keyword>